<evidence type="ECO:0000256" key="1">
    <source>
        <dbReference type="SAM" id="Coils"/>
    </source>
</evidence>
<proteinExistence type="predicted"/>
<dbReference type="InterPro" id="IPR052534">
    <property type="entry name" value="Extracell_DNA_Util/SecSys_Comp"/>
</dbReference>
<evidence type="ECO:0000313" key="3">
    <source>
        <dbReference type="Proteomes" id="UP001518990"/>
    </source>
</evidence>
<dbReference type="Gene3D" id="3.30.420.380">
    <property type="match status" value="1"/>
</dbReference>
<sequence length="363" mass="39962">MTALPSLPALGLHATGFLHWWREELRGLLPRRLRRRPRSVLRLDGQTASIAKPSRSGLQDIVTFAVRDLAGQGRALRALAAQREIVLLVPSSWILRRVLQLPAAAEPRLAAVLGFELEQHLPFPAEEMVWSTRLLRRLPEAQRIEVEVAVLPRAVVAPLAAQLRRVAGTAHLVARADLDAEWPEVPVDLLAPPRTRWRRRIELGLALAALLLGLQLGQAELRRQEEAVAAVEARAARARDAAERVLALESETAGLRARLAAATELRGARPPAVAILEELAQRLPDDVWLTELRLSEDQLLLSGFAVRSDRLLEMLDGAGNFHQARFTAPVTRGARDPADRFQIALRVAPAGKPQQASAHVARP</sequence>
<gene>
    <name evidence="2" type="ORF">IAI60_10365</name>
</gene>
<dbReference type="PANTHER" id="PTHR40278">
    <property type="entry name" value="DNA UTILIZATION PROTEIN HOFN"/>
    <property type="match status" value="1"/>
</dbReference>
<name>A0ABS3KC11_9PROT</name>
<protein>
    <submittedName>
        <fullName evidence="2">PilN domain-containing protein</fullName>
    </submittedName>
</protein>
<dbReference type="Pfam" id="PF05137">
    <property type="entry name" value="PilN"/>
    <property type="match status" value="1"/>
</dbReference>
<dbReference type="InterPro" id="IPR043129">
    <property type="entry name" value="ATPase_NBD"/>
</dbReference>
<feature type="coiled-coil region" evidence="1">
    <location>
        <begin position="214"/>
        <end position="241"/>
    </location>
</feature>
<dbReference type="PANTHER" id="PTHR40278:SF1">
    <property type="entry name" value="DNA UTILIZATION PROTEIN HOFN"/>
    <property type="match status" value="1"/>
</dbReference>
<comment type="caution">
    <text evidence="2">The sequence shown here is derived from an EMBL/GenBank/DDBJ whole genome shotgun (WGS) entry which is preliminary data.</text>
</comment>
<dbReference type="Proteomes" id="UP001518990">
    <property type="component" value="Unassembled WGS sequence"/>
</dbReference>
<reference evidence="2 3" key="1">
    <citation type="submission" date="2020-09" db="EMBL/GenBank/DDBJ databases">
        <title>Roseomonas.</title>
        <authorList>
            <person name="Zhu W."/>
        </authorList>
    </citation>
    <scope>NUCLEOTIDE SEQUENCE [LARGE SCALE GENOMIC DNA]</scope>
    <source>
        <strain evidence="2 3">1311</strain>
    </source>
</reference>
<dbReference type="EMBL" id="JACTNF010000009">
    <property type="protein sequence ID" value="MBO1075011.1"/>
    <property type="molecule type" value="Genomic_DNA"/>
</dbReference>
<dbReference type="InterPro" id="IPR007813">
    <property type="entry name" value="PilN"/>
</dbReference>
<keyword evidence="1" id="KW-0175">Coiled coil</keyword>
<accession>A0ABS3KC11</accession>
<keyword evidence="3" id="KW-1185">Reference proteome</keyword>
<dbReference type="SUPFAM" id="SSF53067">
    <property type="entry name" value="Actin-like ATPase domain"/>
    <property type="match status" value="1"/>
</dbReference>
<evidence type="ECO:0000313" key="2">
    <source>
        <dbReference type="EMBL" id="MBO1075011.1"/>
    </source>
</evidence>
<organism evidence="2 3">
    <name type="scientific">Roseomonas marmotae</name>
    <dbReference type="NCBI Taxonomy" id="2768161"/>
    <lineage>
        <taxon>Bacteria</taxon>
        <taxon>Pseudomonadati</taxon>
        <taxon>Pseudomonadota</taxon>
        <taxon>Alphaproteobacteria</taxon>
        <taxon>Acetobacterales</taxon>
        <taxon>Roseomonadaceae</taxon>
        <taxon>Roseomonas</taxon>
    </lineage>
</organism>
<dbReference type="RefSeq" id="WP_207446935.1">
    <property type="nucleotide sequence ID" value="NZ_CP061091.1"/>
</dbReference>